<dbReference type="Proteomes" id="UP000001798">
    <property type="component" value="Chromosome 1"/>
</dbReference>
<organism evidence="4 5">
    <name type="scientific">Botryotinia fuckeliana (strain B05.10)</name>
    <name type="common">Noble rot fungus</name>
    <name type="synonym">Botrytis cinerea</name>
    <dbReference type="NCBI Taxonomy" id="332648"/>
    <lineage>
        <taxon>Eukaryota</taxon>
        <taxon>Fungi</taxon>
        <taxon>Dikarya</taxon>
        <taxon>Ascomycota</taxon>
        <taxon>Pezizomycotina</taxon>
        <taxon>Leotiomycetes</taxon>
        <taxon>Helotiales</taxon>
        <taxon>Sclerotiniaceae</taxon>
        <taxon>Botrytis</taxon>
    </lineage>
</organism>
<reference evidence="4 5" key="2">
    <citation type="journal article" date="2012" name="Eukaryot. Cell">
        <title>Genome update of Botrytis cinerea strains B05.10 and T4.</title>
        <authorList>
            <person name="Staats M."/>
            <person name="van Kan J.A."/>
        </authorList>
    </citation>
    <scope>NUCLEOTIDE SEQUENCE [LARGE SCALE GENOMIC DNA]</scope>
    <source>
        <strain evidence="4 5">B05.10</strain>
    </source>
</reference>
<evidence type="ECO:0000259" key="3">
    <source>
        <dbReference type="Pfam" id="PF05368"/>
    </source>
</evidence>
<dbReference type="GO" id="GO:0005634">
    <property type="term" value="C:nucleus"/>
    <property type="evidence" value="ECO:0007669"/>
    <property type="project" value="TreeGrafter"/>
</dbReference>
<dbReference type="Pfam" id="PF05368">
    <property type="entry name" value="NmrA"/>
    <property type="match status" value="1"/>
</dbReference>
<dbReference type="InterPro" id="IPR008030">
    <property type="entry name" value="NmrA-like"/>
</dbReference>
<dbReference type="KEGG" id="bfu:BCIN_01g05860"/>
<reference evidence="4 5" key="3">
    <citation type="journal article" date="2017" name="Mol. Plant Pathol.">
        <title>A gapless genome sequence of the fungus Botrytis cinerea.</title>
        <authorList>
            <person name="Van Kan J.A."/>
            <person name="Stassen J.H."/>
            <person name="Mosbach A."/>
            <person name="Van Der Lee T.A."/>
            <person name="Faino L."/>
            <person name="Farmer A.D."/>
            <person name="Papasotiriou D.G."/>
            <person name="Zhou S."/>
            <person name="Seidl M.F."/>
            <person name="Cottam E."/>
            <person name="Edel D."/>
            <person name="Hahn M."/>
            <person name="Schwartz D.C."/>
            <person name="Dietrich R.A."/>
            <person name="Widdison S."/>
            <person name="Scalliet G."/>
        </authorList>
    </citation>
    <scope>NUCLEOTIDE SEQUENCE [LARGE SCALE GENOMIC DNA]</scope>
    <source>
        <strain evidence="4 5">B05.10</strain>
    </source>
</reference>
<dbReference type="SUPFAM" id="SSF51735">
    <property type="entry name" value="NAD(P)-binding Rossmann-fold domains"/>
    <property type="match status" value="1"/>
</dbReference>
<dbReference type="InterPro" id="IPR036291">
    <property type="entry name" value="NAD(P)-bd_dom_sf"/>
</dbReference>
<evidence type="ECO:0000256" key="2">
    <source>
        <dbReference type="ARBA" id="ARBA00022857"/>
    </source>
</evidence>
<dbReference type="RefSeq" id="XP_001561343.1">
    <property type="nucleotide sequence ID" value="XM_001561293.2"/>
</dbReference>
<keyword evidence="2" id="KW-0521">NADP</keyword>
<comment type="similarity">
    <text evidence="1">Belongs to the NmrA-type oxidoreductase family.</text>
</comment>
<dbReference type="OrthoDB" id="300709at2759"/>
<reference evidence="4 5" key="1">
    <citation type="journal article" date="2011" name="PLoS Genet.">
        <title>Genomic analysis of the necrotrophic fungal pathogens Sclerotinia sclerotiorum and Botrytis cinerea.</title>
        <authorList>
            <person name="Amselem J."/>
            <person name="Cuomo C.A."/>
            <person name="van Kan J.A."/>
            <person name="Viaud M."/>
            <person name="Benito E.P."/>
            <person name="Couloux A."/>
            <person name="Coutinho P.M."/>
            <person name="de Vries R.P."/>
            <person name="Dyer P.S."/>
            <person name="Fillinger S."/>
            <person name="Fournier E."/>
            <person name="Gout L."/>
            <person name="Hahn M."/>
            <person name="Kohn L."/>
            <person name="Lapalu N."/>
            <person name="Plummer K.M."/>
            <person name="Pradier J.M."/>
            <person name="Quevillon E."/>
            <person name="Sharon A."/>
            <person name="Simon A."/>
            <person name="ten Have A."/>
            <person name="Tudzynski B."/>
            <person name="Tudzynski P."/>
            <person name="Wincker P."/>
            <person name="Andrew M."/>
            <person name="Anthouard V."/>
            <person name="Beever R.E."/>
            <person name="Beffa R."/>
            <person name="Benoit I."/>
            <person name="Bouzid O."/>
            <person name="Brault B."/>
            <person name="Chen Z."/>
            <person name="Choquer M."/>
            <person name="Collemare J."/>
            <person name="Cotton P."/>
            <person name="Danchin E.G."/>
            <person name="Da Silva C."/>
            <person name="Gautier A."/>
            <person name="Giraud C."/>
            <person name="Giraud T."/>
            <person name="Gonzalez C."/>
            <person name="Grossetete S."/>
            <person name="Guldener U."/>
            <person name="Henrissat B."/>
            <person name="Howlett B.J."/>
            <person name="Kodira C."/>
            <person name="Kretschmer M."/>
            <person name="Lappartient A."/>
            <person name="Leroch M."/>
            <person name="Levis C."/>
            <person name="Mauceli E."/>
            <person name="Neuveglise C."/>
            <person name="Oeser B."/>
            <person name="Pearson M."/>
            <person name="Poulain J."/>
            <person name="Poussereau N."/>
            <person name="Quesneville H."/>
            <person name="Rascle C."/>
            <person name="Schumacher J."/>
            <person name="Segurens B."/>
            <person name="Sexton A."/>
            <person name="Silva E."/>
            <person name="Sirven C."/>
            <person name="Soanes D.M."/>
            <person name="Talbot N.J."/>
            <person name="Templeton M."/>
            <person name="Yandava C."/>
            <person name="Yarden O."/>
            <person name="Zeng Q."/>
            <person name="Rollins J.A."/>
            <person name="Lebrun M.H."/>
            <person name="Dickman M."/>
        </authorList>
    </citation>
    <scope>NUCLEOTIDE SEQUENCE [LARGE SCALE GENOMIC DNA]</scope>
    <source>
        <strain evidence="4 5">B05.10</strain>
    </source>
</reference>
<dbReference type="PANTHER" id="PTHR42748:SF28">
    <property type="entry name" value="NMRA-LIKE DOMAIN-CONTAINING PROTEIN"/>
    <property type="match status" value="1"/>
</dbReference>
<dbReference type="GeneID" id="5441991"/>
<name>A0A384J619_BOTFB</name>
<dbReference type="InterPro" id="IPR051164">
    <property type="entry name" value="NmrA-like_oxidored"/>
</dbReference>
<dbReference type="Gene3D" id="3.90.25.10">
    <property type="entry name" value="UDP-galactose 4-epimerase, domain 1"/>
    <property type="match status" value="1"/>
</dbReference>
<dbReference type="Gene3D" id="3.40.50.720">
    <property type="entry name" value="NAD(P)-binding Rossmann-like Domain"/>
    <property type="match status" value="1"/>
</dbReference>
<accession>A0A384J619</accession>
<evidence type="ECO:0000256" key="1">
    <source>
        <dbReference type="ARBA" id="ARBA00006328"/>
    </source>
</evidence>
<dbReference type="AlphaFoldDB" id="A0A384J619"/>
<evidence type="ECO:0000313" key="5">
    <source>
        <dbReference type="Proteomes" id="UP000001798"/>
    </source>
</evidence>
<gene>
    <name evidence="4" type="ORF">BCIN_01g05860</name>
</gene>
<sequence length="318" mass="34851">MSKILTVIGATGAQGGSVVASALKSGYYKVRGVTRNVESAAAKALTAKGVEMVTADTNDVASLVKAFEGSYAIFVVTDFQTPFATKDIEETITIESTQGINCANAASKITTLEHYIWSTLPNTQKISNGKFSVPHFESKLMVDKYIRQNKALLAKTTFLYISFYATNFLMPMITPTLLKTTGKHVQLLPIPEDTPITTLGATTINTGIYVLAILQQPQLTLPGRTVLAETETLTARDILNLWSEVSGLPAEYVSISLDHYDALWPKWGREIGLMLQFWDCAREKSWIAEDTVIKKEDLGLTDLVGIKEVFAGIDWTTV</sequence>
<dbReference type="EMBL" id="CP009805">
    <property type="protein sequence ID" value="ATZ45887.1"/>
    <property type="molecule type" value="Genomic_DNA"/>
</dbReference>
<dbReference type="VEuPathDB" id="FungiDB:Bcin01g05860"/>
<evidence type="ECO:0000313" key="4">
    <source>
        <dbReference type="EMBL" id="ATZ45887.1"/>
    </source>
</evidence>
<dbReference type="CDD" id="cd05251">
    <property type="entry name" value="NmrA_like_SDR_a"/>
    <property type="match status" value="1"/>
</dbReference>
<feature type="domain" description="NmrA-like" evidence="3">
    <location>
        <begin position="2"/>
        <end position="265"/>
    </location>
</feature>
<dbReference type="PANTHER" id="PTHR42748">
    <property type="entry name" value="NITROGEN METABOLITE REPRESSION PROTEIN NMRA FAMILY MEMBER"/>
    <property type="match status" value="1"/>
</dbReference>
<dbReference type="OMA" id="PVPHFDY"/>
<protein>
    <recommendedName>
        <fullName evidence="3">NmrA-like domain-containing protein</fullName>
    </recommendedName>
</protein>
<keyword evidence="5" id="KW-1185">Reference proteome</keyword>
<proteinExistence type="inferred from homology"/>